<evidence type="ECO:0000313" key="2">
    <source>
        <dbReference type="Proteomes" id="UP001207177"/>
    </source>
</evidence>
<dbReference type="EMBL" id="JAKUVW010000001">
    <property type="protein sequence ID" value="MCY7059291.1"/>
    <property type="molecule type" value="Genomic_DNA"/>
</dbReference>
<name>A0AAW5WCQ1_STROR</name>
<dbReference type="Proteomes" id="UP001207177">
    <property type="component" value="Unassembled WGS sequence"/>
</dbReference>
<proteinExistence type="predicted"/>
<gene>
    <name evidence="1" type="ORF">MK395_00450</name>
</gene>
<accession>A0AAW5WCQ1</accession>
<protein>
    <submittedName>
        <fullName evidence="1">LPXTG cell wall anchor domain-containing protein</fullName>
    </submittedName>
</protein>
<dbReference type="AlphaFoldDB" id="A0AAW5WCQ1"/>
<evidence type="ECO:0000313" key="1">
    <source>
        <dbReference type="EMBL" id="MCY7059291.1"/>
    </source>
</evidence>
<dbReference type="RefSeq" id="WP_243701284.1">
    <property type="nucleotide sequence ID" value="NZ_JAKUVW010000001.1"/>
</dbReference>
<comment type="caution">
    <text evidence="1">The sequence shown here is derived from an EMBL/GenBank/DDBJ whole genome shotgun (WGS) entry which is preliminary data.</text>
</comment>
<reference evidence="1 2" key="1">
    <citation type="journal article" date="2022" name="Med Res Arch">
        <title>Genomic identification of streptococcal strains and relation to clinical characteristics. A substudy to The Partial Oral Treatment of Endocarditis (POET) Trial.</title>
        <authorList>
            <person name="Christensen J."/>
            <person name="Jensen C."/>
            <person name="Dargis R."/>
            <person name="Nielsen X."/>
            <person name="Pries- Heje M."/>
            <person name="Wiingaard C."/>
            <person name="Ihlemann N."/>
            <person name="Gill S."/>
            <person name="Bruun N."/>
            <person name="Elming H."/>
            <person name="Povlsen J."/>
            <person name="Madsen T."/>
            <person name="Jensen K."/>
            <person name="Fuursted K."/>
            <person name="Ostergaard L."/>
            <person name="Christiansen U."/>
            <person name="Rosenvinge F."/>
            <person name="Helweg-Larsen J."/>
            <person name="Fosbol E."/>
            <person name="Kober L."/>
            <person name="Torp-Pedersen C."/>
            <person name="Tonder N."/>
            <person name="Moser C."/>
            <person name="Iversen K."/>
            <person name="Bundgaard H."/>
        </authorList>
    </citation>
    <scope>NUCLEOTIDE SEQUENCE [LARGE SCALE GENOMIC DNA]</scope>
    <source>
        <strain evidence="1 2">K16259064</strain>
    </source>
</reference>
<sequence>MIKYIKCLQKLPTQKLNLRNNYQNTGEKESGLLALIGASTGLLALAGKRKYR</sequence>
<organism evidence="1 2">
    <name type="scientific">Streptococcus oralis</name>
    <dbReference type="NCBI Taxonomy" id="1303"/>
    <lineage>
        <taxon>Bacteria</taxon>
        <taxon>Bacillati</taxon>
        <taxon>Bacillota</taxon>
        <taxon>Bacilli</taxon>
        <taxon>Lactobacillales</taxon>
        <taxon>Streptococcaceae</taxon>
        <taxon>Streptococcus</taxon>
    </lineage>
</organism>
<dbReference type="NCBIfam" id="TIGR01167">
    <property type="entry name" value="LPXTG_anchor"/>
    <property type="match status" value="1"/>
</dbReference>